<gene>
    <name evidence="2" type="ORF">C24_LOCUS14590</name>
</gene>
<dbReference type="PROSITE" id="PS50181">
    <property type="entry name" value="FBOX"/>
    <property type="match status" value="1"/>
</dbReference>
<dbReference type="Pfam" id="PF00646">
    <property type="entry name" value="F-box"/>
    <property type="match status" value="1"/>
</dbReference>
<evidence type="ECO:0000313" key="2">
    <source>
        <dbReference type="EMBL" id="CAA0384402.1"/>
    </source>
</evidence>
<dbReference type="SMART" id="SM00256">
    <property type="entry name" value="FBOX"/>
    <property type="match status" value="1"/>
</dbReference>
<accession>A0A5S9XHK2</accession>
<dbReference type="SMART" id="SM00579">
    <property type="entry name" value="FBD"/>
    <property type="match status" value="2"/>
</dbReference>
<dbReference type="EMBL" id="CACSHJ010000089">
    <property type="protein sequence ID" value="CAA0384402.1"/>
    <property type="molecule type" value="Genomic_DNA"/>
</dbReference>
<name>A0A5S9XHK2_ARATH</name>
<dbReference type="SUPFAM" id="SSF81383">
    <property type="entry name" value="F-box domain"/>
    <property type="match status" value="1"/>
</dbReference>
<dbReference type="InterPro" id="IPR001810">
    <property type="entry name" value="F-box_dom"/>
</dbReference>
<dbReference type="InterPro" id="IPR006566">
    <property type="entry name" value="FBD"/>
</dbReference>
<dbReference type="PANTHER" id="PTHR31293">
    <property type="entry name" value="RNI-LIKE SUPERFAMILY PROTEIN"/>
    <property type="match status" value="1"/>
</dbReference>
<dbReference type="InterPro" id="IPR036047">
    <property type="entry name" value="F-box-like_dom_sf"/>
</dbReference>
<feature type="domain" description="F-box" evidence="1">
    <location>
        <begin position="4"/>
        <end position="40"/>
    </location>
</feature>
<dbReference type="Gene3D" id="1.20.1280.50">
    <property type="match status" value="1"/>
</dbReference>
<dbReference type="InterPro" id="IPR053781">
    <property type="entry name" value="F-box_AtFBL13-like"/>
</dbReference>
<protein>
    <recommendedName>
        <fullName evidence="1">F-box domain-containing protein</fullName>
    </recommendedName>
</protein>
<dbReference type="ExpressionAtlas" id="A0A5S9XHK2">
    <property type="expression patterns" value="baseline and differential"/>
</dbReference>
<proteinExistence type="predicted"/>
<evidence type="ECO:0000259" key="1">
    <source>
        <dbReference type="PROSITE" id="PS50181"/>
    </source>
</evidence>
<organism evidence="2 3">
    <name type="scientific">Arabidopsis thaliana</name>
    <name type="common">Mouse-ear cress</name>
    <dbReference type="NCBI Taxonomy" id="3702"/>
    <lineage>
        <taxon>Eukaryota</taxon>
        <taxon>Viridiplantae</taxon>
        <taxon>Streptophyta</taxon>
        <taxon>Embryophyta</taxon>
        <taxon>Tracheophyta</taxon>
        <taxon>Spermatophyta</taxon>
        <taxon>Magnoliopsida</taxon>
        <taxon>eudicotyledons</taxon>
        <taxon>Gunneridae</taxon>
        <taxon>Pentapetalae</taxon>
        <taxon>rosids</taxon>
        <taxon>malvids</taxon>
        <taxon>Brassicales</taxon>
        <taxon>Brassicaceae</taxon>
        <taxon>Camelineae</taxon>
        <taxon>Arabidopsis</taxon>
    </lineage>
</organism>
<dbReference type="OrthoDB" id="1057898at2759"/>
<evidence type="ECO:0000313" key="3">
    <source>
        <dbReference type="Proteomes" id="UP000434276"/>
    </source>
</evidence>
<dbReference type="InterPro" id="IPR055294">
    <property type="entry name" value="FBL60-like"/>
</dbReference>
<dbReference type="CDD" id="cd22160">
    <property type="entry name" value="F-box_AtFBL13-like"/>
    <property type="match status" value="1"/>
</dbReference>
<dbReference type="Proteomes" id="UP000434276">
    <property type="component" value="Unassembled WGS sequence"/>
</dbReference>
<sequence length="472" mass="53904">MDCVASMDCLPDDLLVQILSLIPTKEAVSTSLLSKRWRTLFALRHNLDFDDPISRRAEDILKSFNDFVDSSLAFQGGYHIKKFSLKLPHTHRDEGWCRLPSQVFTSTTLVKLSLGTEQYIHSILTLDTPSVVDLYYSDFPRRRAPYCHLDSLAKATLDLHFIEDDNGQVQNDADVTNLISEIRNVKTLHLTCSAVEVISVYCKGGLPMFNNLVELVFSSKKEGWRVLLPLLLEHSPNLKTLVLSDLHRYTFEGRHQFVGIQIPPNNQIKMMCIMQYQGSETELKHISHFLMNMDCLEVVKVNVAPTMDDSMKKQLTYDLLKLPASSSKLKIQVVISVCHKVGLPVFNNLVELMFSSRKRHRKVLPLLLEHSPNLETLILSDLYRYTYGRRHRFVGIQIPANNKIKMLSFMQYQGSATELKHISHLLLKMECLEVVKVYLATEMNDLKKMQLTEDVVKLPAASSKVKIQVMGS</sequence>
<dbReference type="AlphaFoldDB" id="A0A5S9XHK2"/>
<dbReference type="SUPFAM" id="SSF52047">
    <property type="entry name" value="RNI-like"/>
    <property type="match status" value="1"/>
</dbReference>
<dbReference type="Gene3D" id="3.80.10.10">
    <property type="entry name" value="Ribonuclease Inhibitor"/>
    <property type="match status" value="1"/>
</dbReference>
<reference evidence="2 3" key="1">
    <citation type="submission" date="2019-12" db="EMBL/GenBank/DDBJ databases">
        <authorList>
            <person name="Jiao W.-B."/>
            <person name="Schneeberger K."/>
        </authorList>
    </citation>
    <scope>NUCLEOTIDE SEQUENCE [LARGE SCALE GENOMIC DNA]</scope>
    <source>
        <strain evidence="3">cv. C24</strain>
    </source>
</reference>
<dbReference type="PANTHER" id="PTHR31293:SF12">
    <property type="entry name" value="RNI-LIKE SUPERFAMILY PROTEIN"/>
    <property type="match status" value="1"/>
</dbReference>
<dbReference type="InterPro" id="IPR032675">
    <property type="entry name" value="LRR_dom_sf"/>
</dbReference>